<sequence>MPPLMRTHINGKPPKKQSQIDIEAARRTAFQDKDEEAWTGTNPGDTADNLIIVSEPGDCRENPVVISDDEM</sequence>
<evidence type="ECO:0000313" key="4">
    <source>
        <dbReference type="Proteomes" id="UP000836402"/>
    </source>
</evidence>
<evidence type="ECO:0000313" key="3">
    <source>
        <dbReference type="Proteomes" id="UP000077671"/>
    </source>
</evidence>
<name>A0A8T8SJN4_9BASI</name>
<proteinExistence type="predicted"/>
<dbReference type="EMBL" id="CAJHJG010002585">
    <property type="protein sequence ID" value="CAD6921305.1"/>
    <property type="molecule type" value="Genomic_DNA"/>
</dbReference>
<evidence type="ECO:0000313" key="1">
    <source>
        <dbReference type="EMBL" id="CAD6921305.1"/>
    </source>
</evidence>
<accession>A0A8T8SJN4</accession>
<dbReference type="Proteomes" id="UP000077671">
    <property type="component" value="Unassembled WGS sequence"/>
</dbReference>
<organism evidence="2 3">
    <name type="scientific">Tilletia caries</name>
    <name type="common">wheat bunt fungus</name>
    <dbReference type="NCBI Taxonomy" id="13290"/>
    <lineage>
        <taxon>Eukaryota</taxon>
        <taxon>Fungi</taxon>
        <taxon>Dikarya</taxon>
        <taxon>Basidiomycota</taxon>
        <taxon>Ustilaginomycotina</taxon>
        <taxon>Exobasidiomycetes</taxon>
        <taxon>Tilletiales</taxon>
        <taxon>Tilletiaceae</taxon>
        <taxon>Tilletia</taxon>
    </lineage>
</organism>
<reference evidence="1" key="3">
    <citation type="submission" date="2020-10" db="EMBL/GenBank/DDBJ databases">
        <authorList>
            <person name="Sedaghatjoo S."/>
        </authorList>
    </citation>
    <scope>NUCLEOTIDE SEQUENCE</scope>
    <source>
        <strain evidence="1">AZH3</strain>
    </source>
</reference>
<comment type="caution">
    <text evidence="2">The sequence shown here is derived from an EMBL/GenBank/DDBJ whole genome shotgun (WGS) entry which is preliminary data.</text>
</comment>
<dbReference type="AlphaFoldDB" id="A0A8T8SJN4"/>
<reference evidence="2" key="2">
    <citation type="journal article" date="2019" name="IMA Fungus">
        <title>Genome sequencing and comparison of five Tilletia species to identify candidate genes for the detection of regulated species infecting wheat.</title>
        <authorList>
            <person name="Nguyen H.D.T."/>
            <person name="Sultana T."/>
            <person name="Kesanakurti P."/>
            <person name="Hambleton S."/>
        </authorList>
    </citation>
    <scope>NUCLEOTIDE SEQUENCE</scope>
    <source>
        <strain evidence="2">DAOMC 238032</strain>
    </source>
</reference>
<evidence type="ECO:0000313" key="2">
    <source>
        <dbReference type="EMBL" id="KAE8241207.1"/>
    </source>
</evidence>
<dbReference type="Proteomes" id="UP000836402">
    <property type="component" value="Unassembled WGS sequence"/>
</dbReference>
<keyword evidence="4" id="KW-1185">Reference proteome</keyword>
<gene>
    <name evidence="2" type="ORF">A4X03_0g8194</name>
    <name evidence="1" type="ORF">JKIAZH3_G9359</name>
</gene>
<protein>
    <submittedName>
        <fullName evidence="2">Uncharacterized protein</fullName>
    </submittedName>
</protein>
<reference evidence="2" key="1">
    <citation type="submission" date="2016-04" db="EMBL/GenBank/DDBJ databases">
        <authorList>
            <person name="Nguyen H.D."/>
            <person name="Kesanakurti P."/>
            <person name="Cullis J."/>
            <person name="Levesque C.A."/>
            <person name="Hambleton S."/>
        </authorList>
    </citation>
    <scope>NUCLEOTIDE SEQUENCE</scope>
    <source>
        <strain evidence="2">DAOMC 238032</strain>
    </source>
</reference>
<dbReference type="EMBL" id="LWDD02002326">
    <property type="protein sequence ID" value="KAE8241207.1"/>
    <property type="molecule type" value="Genomic_DNA"/>
</dbReference>